<dbReference type="AlphaFoldDB" id="A0A7F5R2X4"/>
<dbReference type="Gene3D" id="2.60.40.10">
    <property type="entry name" value="Immunoglobulins"/>
    <property type="match status" value="1"/>
</dbReference>
<evidence type="ECO:0000256" key="1">
    <source>
        <dbReference type="ARBA" id="ARBA00004123"/>
    </source>
</evidence>
<dbReference type="InterPro" id="IPR013783">
    <property type="entry name" value="Ig-like_fold"/>
</dbReference>
<gene>
    <name evidence="24" type="primary">LOC108738118</name>
</gene>
<evidence type="ECO:0000256" key="21">
    <source>
        <dbReference type="SAM" id="MobiDB-lite"/>
    </source>
</evidence>
<evidence type="ECO:0000256" key="6">
    <source>
        <dbReference type="ARBA" id="ARBA00022499"/>
    </source>
</evidence>
<keyword evidence="9" id="KW-0013">ADP-ribosylation</keyword>
<dbReference type="GO" id="GO:0005737">
    <property type="term" value="C:cytoplasm"/>
    <property type="evidence" value="ECO:0007669"/>
    <property type="project" value="UniProtKB-SubCell"/>
</dbReference>
<name>A0A7F5R2X4_AGRPL</name>
<dbReference type="PANTHER" id="PTHR12533:SF7">
    <property type="entry name" value="NFAT NUCLEAR FACTOR, ISOFORM B"/>
    <property type="match status" value="1"/>
</dbReference>
<evidence type="ECO:0000256" key="18">
    <source>
        <dbReference type="ARBA" id="ARBA00065799"/>
    </source>
</evidence>
<sequence>MTNKRASNRALTQKKSLKLKETKACTGSSKMTMCTISTITSHAHCKDRRADRRVIGGKRVAAKNLPGKIRAATRRSLDPCDNSNDSGLGFDHHVDHNNIQAYPDRLAWSQERSAAKRQKLNIKVEDDEINDNYSFPDSVRTCKENNTIIRSAPPTTVSSFNMNNNQNNTTPRANLRCTVPANRSSQLPTVTLTSQFSNVSRYADISLTIVSQPEQQHRARYQTEGSRGAVKDRTGNGFPIVQLNGYDKPATLQVFIGTDVGKATPHMFYQACRVSGKNSTPCIERKIEGTVVIELQLDPSKEMVATCDCVGILKERNVDVEHRFPEQTATRSKKKSTRCRMVFRTTVTHDNGVQEVLQICSQPIACTQPPGVPEISKKSLTSCPASGGLELFILGKNFLKDTRVFFQQVDEQGVRWEQSVVPDKEYLQQTHLVCVIPPYLRHDIIEPVTVRLFVVSSGKTSEPHQFVYTPTSGAVTSARDTPSSPTTTSSSFLNKMIWSSDTSKQEQDMGIMPPPGTNQVPLSQRRASTNQPSSCEPTQSPPLLSFKQELIDENSQSSVLDPLELHRSRFRQLSESSMDVNAGDSNVTMITENSMDILRHNSLTNDSIMHNENSNISIGNENSMDVMVPRNLSMVTASAVRDDTAEPASFQLSRNVTNFKRGLLETPLSPIPPHNPITTSDLNVIDLRMKLNTDPTIGLTSTTSLHNFSVPTATALPAQSAQSVENYLSSIESPGKKMIEPPNQPPKMIPDNTLATTLLHDVSTTINQALNVDTSTVMSIKNGIKLEEKSLTRNSVSPAQTVAAISTGKLAALMNSVAAENQYVKNEEIVIHRPQDILLPNKSPHQVSSTIQTQNIMTTSQDIMLSSFGVSSTPLSLHNISPDVSPHQSTSATLSPEVILNSQTSPTLMSNGPVLTTDTQLGLCPPVINADSDLSPLLTNDPTKTLATHNSTTLATQLSSVISSSEPEKAILLKAAVDLFETQKKITALEPTLSTTAAATTMEEHIINDILTTKSTGNDILKTNMSYVESQISSPTKTISASMSMNMIASKAMDACTKQQDMITHTQSEGKPEDRMIPHGFATMTDNELINIINPSCFDQGNNFH</sequence>
<keyword evidence="10" id="KW-0832">Ubl conjugation</keyword>
<evidence type="ECO:0000256" key="7">
    <source>
        <dbReference type="ARBA" id="ARBA00022553"/>
    </source>
</evidence>
<keyword evidence="11" id="KW-0007">Acetylation</keyword>
<evidence type="ECO:0000256" key="8">
    <source>
        <dbReference type="ARBA" id="ARBA00022763"/>
    </source>
</evidence>
<dbReference type="Proteomes" id="UP000192223">
    <property type="component" value="Unplaced"/>
</dbReference>
<dbReference type="SMART" id="SM00429">
    <property type="entry name" value="IPT"/>
    <property type="match status" value="1"/>
</dbReference>
<dbReference type="GO" id="GO:0000978">
    <property type="term" value="F:RNA polymerase II cis-regulatory region sequence-specific DNA binding"/>
    <property type="evidence" value="ECO:0007669"/>
    <property type="project" value="TreeGrafter"/>
</dbReference>
<evidence type="ECO:0000256" key="17">
    <source>
        <dbReference type="ARBA" id="ARBA00055141"/>
    </source>
</evidence>
<evidence type="ECO:0000256" key="15">
    <source>
        <dbReference type="ARBA" id="ARBA00023163"/>
    </source>
</evidence>
<keyword evidence="13" id="KW-0238">DNA-binding</keyword>
<dbReference type="GO" id="GO:0005634">
    <property type="term" value="C:nucleus"/>
    <property type="evidence" value="ECO:0007669"/>
    <property type="project" value="UniProtKB-SubCell"/>
</dbReference>
<dbReference type="GO" id="GO:1902531">
    <property type="term" value="P:regulation of intracellular signal transduction"/>
    <property type="evidence" value="ECO:0007669"/>
    <property type="project" value="UniProtKB-ARBA"/>
</dbReference>
<keyword evidence="8" id="KW-0227">DNA damage</keyword>
<dbReference type="Pfam" id="PF16179">
    <property type="entry name" value="RHD_dimer"/>
    <property type="match status" value="1"/>
</dbReference>
<evidence type="ECO:0000256" key="20">
    <source>
        <dbReference type="ARBA" id="ARBA00080722"/>
    </source>
</evidence>
<accession>A0A7F5R2X4</accession>
<dbReference type="GO" id="GO:0005667">
    <property type="term" value="C:transcription regulator complex"/>
    <property type="evidence" value="ECO:0007669"/>
    <property type="project" value="TreeGrafter"/>
</dbReference>
<keyword evidence="15" id="KW-0804">Transcription</keyword>
<evidence type="ECO:0000256" key="5">
    <source>
        <dbReference type="ARBA" id="ARBA00022490"/>
    </source>
</evidence>
<dbReference type="OrthoDB" id="5346094at2759"/>
<dbReference type="InterPro" id="IPR008967">
    <property type="entry name" value="p53-like_TF_DNA-bd_sf"/>
</dbReference>
<dbReference type="GeneID" id="108738118"/>
<protein>
    <recommendedName>
        <fullName evidence="19">Nuclear factor of activated T-cells 5</fullName>
    </recommendedName>
    <alternativeName>
        <fullName evidence="20">T-cell transcription factor NFAT5</fullName>
    </alternativeName>
</protein>
<dbReference type="Pfam" id="PF00554">
    <property type="entry name" value="RHD_DNA_bind"/>
    <property type="match status" value="1"/>
</dbReference>
<dbReference type="SUPFAM" id="SSF81296">
    <property type="entry name" value="E set domains"/>
    <property type="match status" value="1"/>
</dbReference>
<dbReference type="InterPro" id="IPR002909">
    <property type="entry name" value="IPT_dom"/>
</dbReference>
<keyword evidence="7" id="KW-0597">Phosphoprotein</keyword>
<dbReference type="GO" id="GO:0000981">
    <property type="term" value="F:DNA-binding transcription factor activity, RNA polymerase II-specific"/>
    <property type="evidence" value="ECO:0007669"/>
    <property type="project" value="TreeGrafter"/>
</dbReference>
<feature type="domain" description="RHD" evidence="22">
    <location>
        <begin position="185"/>
        <end position="371"/>
    </location>
</feature>
<evidence type="ECO:0000256" key="13">
    <source>
        <dbReference type="ARBA" id="ARBA00023125"/>
    </source>
</evidence>
<evidence type="ECO:0000256" key="4">
    <source>
        <dbReference type="ARBA" id="ARBA00022454"/>
    </source>
</evidence>
<dbReference type="InterPro" id="IPR032397">
    <property type="entry name" value="RHD_dimer"/>
</dbReference>
<dbReference type="FunFam" id="2.60.40.340:FF:000002">
    <property type="entry name" value="Nuclear factor of activated T-cells 5, tonicity-responsive"/>
    <property type="match status" value="1"/>
</dbReference>
<keyword evidence="23" id="KW-1185">Reference proteome</keyword>
<keyword evidence="12" id="KW-0805">Transcription regulation</keyword>
<dbReference type="InterPro" id="IPR008366">
    <property type="entry name" value="NFAT"/>
</dbReference>
<evidence type="ECO:0000256" key="10">
    <source>
        <dbReference type="ARBA" id="ARBA00022843"/>
    </source>
</evidence>
<evidence type="ECO:0000259" key="22">
    <source>
        <dbReference type="PROSITE" id="PS50254"/>
    </source>
</evidence>
<dbReference type="PROSITE" id="PS50254">
    <property type="entry name" value="REL_2"/>
    <property type="match status" value="1"/>
</dbReference>
<organism evidence="23 24">
    <name type="scientific">Agrilus planipennis</name>
    <name type="common">Emerald ash borer</name>
    <name type="synonym">Agrilus marcopoli</name>
    <dbReference type="NCBI Taxonomy" id="224129"/>
    <lineage>
        <taxon>Eukaryota</taxon>
        <taxon>Metazoa</taxon>
        <taxon>Ecdysozoa</taxon>
        <taxon>Arthropoda</taxon>
        <taxon>Hexapoda</taxon>
        <taxon>Insecta</taxon>
        <taxon>Pterygota</taxon>
        <taxon>Neoptera</taxon>
        <taxon>Endopterygota</taxon>
        <taxon>Coleoptera</taxon>
        <taxon>Polyphaga</taxon>
        <taxon>Elateriformia</taxon>
        <taxon>Buprestoidea</taxon>
        <taxon>Buprestidae</taxon>
        <taxon>Agrilinae</taxon>
        <taxon>Agrilus</taxon>
    </lineage>
</organism>
<dbReference type="InterPro" id="IPR037059">
    <property type="entry name" value="RHD_DNA_bind_dom_sf"/>
</dbReference>
<proteinExistence type="predicted"/>
<dbReference type="GO" id="GO:0005694">
    <property type="term" value="C:chromosome"/>
    <property type="evidence" value="ECO:0007669"/>
    <property type="project" value="UniProtKB-SubCell"/>
</dbReference>
<dbReference type="InterPro" id="IPR014756">
    <property type="entry name" value="Ig_E-set"/>
</dbReference>
<evidence type="ECO:0000256" key="16">
    <source>
        <dbReference type="ARBA" id="ARBA00023242"/>
    </source>
</evidence>
<evidence type="ECO:0000256" key="11">
    <source>
        <dbReference type="ARBA" id="ARBA00022990"/>
    </source>
</evidence>
<evidence type="ECO:0000313" key="23">
    <source>
        <dbReference type="Proteomes" id="UP000192223"/>
    </source>
</evidence>
<evidence type="ECO:0000256" key="12">
    <source>
        <dbReference type="ARBA" id="ARBA00023015"/>
    </source>
</evidence>
<dbReference type="RefSeq" id="XP_025829827.1">
    <property type="nucleotide sequence ID" value="XM_025974042.1"/>
</dbReference>
<evidence type="ECO:0000256" key="2">
    <source>
        <dbReference type="ARBA" id="ARBA00004286"/>
    </source>
</evidence>
<keyword evidence="5" id="KW-0963">Cytoplasm</keyword>
<evidence type="ECO:0000256" key="3">
    <source>
        <dbReference type="ARBA" id="ARBA00004496"/>
    </source>
</evidence>
<evidence type="ECO:0000256" key="14">
    <source>
        <dbReference type="ARBA" id="ARBA00023159"/>
    </source>
</evidence>
<dbReference type="KEGG" id="apln:108738118"/>
<dbReference type="SUPFAM" id="SSF49417">
    <property type="entry name" value="p53-like transcription factors"/>
    <property type="match status" value="1"/>
</dbReference>
<dbReference type="FunFam" id="2.60.40.10:FF:000174">
    <property type="entry name" value="Nuclear factor of activated T-cells 5, tonicity-responsive"/>
    <property type="match status" value="1"/>
</dbReference>
<dbReference type="PANTHER" id="PTHR12533">
    <property type="entry name" value="NFAT"/>
    <property type="match status" value="1"/>
</dbReference>
<comment type="subcellular location">
    <subcellularLocation>
        <location evidence="2">Chromosome</location>
    </subcellularLocation>
    <subcellularLocation>
        <location evidence="3">Cytoplasm</location>
    </subcellularLocation>
    <subcellularLocation>
        <location evidence="1">Nucleus</location>
    </subcellularLocation>
</comment>
<dbReference type="InterPro" id="IPR011539">
    <property type="entry name" value="RHD_DNA_bind_dom"/>
</dbReference>
<feature type="region of interest" description="Disordered" evidence="21">
    <location>
        <begin position="503"/>
        <end position="540"/>
    </location>
</feature>
<comment type="subunit">
    <text evidence="18">Homodimer when bound to DNA, completely encircles its DNA target. Interacts with CIDEC; this interaction is direct and retains NFAT5 in the cytoplasm. Does not bind with Fos and Jun transcription factors. Interacts with DDX5 and DDX17; this interaction leads to DDX5/DDX17 recruitment to LNC2 and S100A4 promoters and NFAT5-mediated DDX5/DDX17-enhanced transactivation.</text>
</comment>
<reference evidence="24" key="1">
    <citation type="submission" date="2025-08" db="UniProtKB">
        <authorList>
            <consortium name="RefSeq"/>
        </authorList>
    </citation>
    <scope>IDENTIFICATION</scope>
    <source>
        <tissue evidence="24">Entire body</tissue>
    </source>
</reference>
<evidence type="ECO:0000256" key="19">
    <source>
        <dbReference type="ARBA" id="ARBA00072227"/>
    </source>
</evidence>
<comment type="function">
    <text evidence="17">Transcription factor involved, among others, in the transcriptional regulation of osmoprotective and inflammatory genes. Binds the DNA consensus sequence 5'-[ACT][AG]TGGAAA[CAT]A[TA][ATC][CA][ATG][GT][GAC][CG][CT]-3'. Mediates the transcriptional response to hypertonicity. Positively regulates the transcription of LCN2 and S100A4 genes; optimal transactivation of these genes requires the presence of DDX5/DDX17. Also involved in the DNA damage response by preventing formation of R-loops; R-loops are composed of a DNA:RNA hybrid and the associated non-template single-stranded DNA.</text>
</comment>
<dbReference type="GO" id="GO:0048731">
    <property type="term" value="P:system development"/>
    <property type="evidence" value="ECO:0007669"/>
    <property type="project" value="UniProtKB-ARBA"/>
</dbReference>
<feature type="compositionally biased region" description="Polar residues" evidence="21">
    <location>
        <begin position="517"/>
        <end position="540"/>
    </location>
</feature>
<dbReference type="Gene3D" id="2.60.40.340">
    <property type="entry name" value="Rel homology domain (RHD), DNA-binding domain"/>
    <property type="match status" value="1"/>
</dbReference>
<dbReference type="GO" id="GO:0006974">
    <property type="term" value="P:DNA damage response"/>
    <property type="evidence" value="ECO:0007669"/>
    <property type="project" value="UniProtKB-KW"/>
</dbReference>
<evidence type="ECO:0000313" key="24">
    <source>
        <dbReference type="RefSeq" id="XP_025829827.1"/>
    </source>
</evidence>
<dbReference type="GO" id="GO:0048468">
    <property type="term" value="P:cell development"/>
    <property type="evidence" value="ECO:0007669"/>
    <property type="project" value="UniProtKB-ARBA"/>
</dbReference>
<evidence type="ECO:0000256" key="9">
    <source>
        <dbReference type="ARBA" id="ARBA00022765"/>
    </source>
</evidence>
<dbReference type="GO" id="GO:0045944">
    <property type="term" value="P:positive regulation of transcription by RNA polymerase II"/>
    <property type="evidence" value="ECO:0007669"/>
    <property type="project" value="UniProtKB-ARBA"/>
</dbReference>
<keyword evidence="14" id="KW-0010">Activator</keyword>
<keyword evidence="6" id="KW-1017">Isopeptide bond</keyword>
<dbReference type="GO" id="GO:0010467">
    <property type="term" value="P:gene expression"/>
    <property type="evidence" value="ECO:0007669"/>
    <property type="project" value="UniProtKB-ARBA"/>
</dbReference>
<keyword evidence="16" id="KW-0539">Nucleus</keyword>
<dbReference type="InParanoid" id="A0A7F5R2X4"/>
<keyword evidence="4" id="KW-0158">Chromosome</keyword>